<dbReference type="PANTHER" id="PTHR19367">
    <property type="entry name" value="T-CELL RECEPTOR ALPHA CHAIN V REGION"/>
    <property type="match status" value="1"/>
</dbReference>
<dbReference type="EMBL" id="AFYH01118930">
    <property type="status" value="NOT_ANNOTATED_CDS"/>
    <property type="molecule type" value="Genomic_DNA"/>
</dbReference>
<keyword evidence="5" id="KW-1279">T cell receptor</keyword>
<feature type="signal peptide" evidence="6">
    <location>
        <begin position="1"/>
        <end position="22"/>
    </location>
</feature>
<keyword evidence="9" id="KW-1185">Reference proteome</keyword>
<evidence type="ECO:0000256" key="5">
    <source>
        <dbReference type="ARBA" id="ARBA00043266"/>
    </source>
</evidence>
<dbReference type="InterPro" id="IPR007110">
    <property type="entry name" value="Ig-like_dom"/>
</dbReference>
<dbReference type="InParanoid" id="H3AJY3"/>
<keyword evidence="3" id="KW-0675">Receptor</keyword>
<dbReference type="SUPFAM" id="SSF48726">
    <property type="entry name" value="Immunoglobulin"/>
    <property type="match status" value="1"/>
</dbReference>
<accession>H3AJY3</accession>
<evidence type="ECO:0000313" key="9">
    <source>
        <dbReference type="Proteomes" id="UP000008672"/>
    </source>
</evidence>
<dbReference type="InterPro" id="IPR036179">
    <property type="entry name" value="Ig-like_dom_sf"/>
</dbReference>
<name>H3AJY3_LATCH</name>
<protein>
    <submittedName>
        <fullName evidence="8">T cell receptor delta variable 3</fullName>
    </submittedName>
</protein>
<dbReference type="InterPro" id="IPR013106">
    <property type="entry name" value="Ig_V-set"/>
</dbReference>
<evidence type="ECO:0000256" key="4">
    <source>
        <dbReference type="ARBA" id="ARBA00023319"/>
    </source>
</evidence>
<evidence type="ECO:0000256" key="2">
    <source>
        <dbReference type="ARBA" id="ARBA00023130"/>
    </source>
</evidence>
<sequence>LLKKALLFFLFFPFSSFLLVKGSVFGDSVTQPENSLSVSEGGSVKLDCSYSTGHSNPDLYWYRQLPDGTLQFILYRDNSRRKDADFTKGRFLADQTDPQKSFPLTISNVEKGDALMYFCALRL</sequence>
<organism evidence="8 9">
    <name type="scientific">Latimeria chalumnae</name>
    <name type="common">Coelacanth</name>
    <dbReference type="NCBI Taxonomy" id="7897"/>
    <lineage>
        <taxon>Eukaryota</taxon>
        <taxon>Metazoa</taxon>
        <taxon>Chordata</taxon>
        <taxon>Craniata</taxon>
        <taxon>Vertebrata</taxon>
        <taxon>Euteleostomi</taxon>
        <taxon>Coelacanthiformes</taxon>
        <taxon>Coelacanthidae</taxon>
        <taxon>Latimeria</taxon>
    </lineage>
</organism>
<dbReference type="PROSITE" id="PS50835">
    <property type="entry name" value="IG_LIKE"/>
    <property type="match status" value="1"/>
</dbReference>
<dbReference type="InterPro" id="IPR013783">
    <property type="entry name" value="Ig-like_fold"/>
</dbReference>
<dbReference type="STRING" id="7897.ENSLACP00000009954"/>
<dbReference type="GO" id="GO:0042101">
    <property type="term" value="C:T cell receptor complex"/>
    <property type="evidence" value="ECO:0007669"/>
    <property type="project" value="UniProtKB-KW"/>
</dbReference>
<dbReference type="PANTHER" id="PTHR19367:SF39">
    <property type="entry name" value="IG-LIKE DOMAIN-CONTAINING PROTEIN"/>
    <property type="match status" value="1"/>
</dbReference>
<dbReference type="AlphaFoldDB" id="H3AJY3"/>
<dbReference type="Gene3D" id="2.60.40.10">
    <property type="entry name" value="Immunoglobulins"/>
    <property type="match status" value="1"/>
</dbReference>
<dbReference type="CDD" id="cd00099">
    <property type="entry name" value="IgV"/>
    <property type="match status" value="1"/>
</dbReference>
<reference evidence="8" key="2">
    <citation type="submission" date="2025-08" db="UniProtKB">
        <authorList>
            <consortium name="Ensembl"/>
        </authorList>
    </citation>
    <scope>IDENTIFICATION</scope>
</reference>
<dbReference type="GO" id="GO:0002250">
    <property type="term" value="P:adaptive immune response"/>
    <property type="evidence" value="ECO:0007669"/>
    <property type="project" value="UniProtKB-KW"/>
</dbReference>
<dbReference type="SMART" id="SM00406">
    <property type="entry name" value="IGv"/>
    <property type="match status" value="1"/>
</dbReference>
<reference evidence="8" key="3">
    <citation type="submission" date="2025-09" db="UniProtKB">
        <authorList>
            <consortium name="Ensembl"/>
        </authorList>
    </citation>
    <scope>IDENTIFICATION</scope>
</reference>
<feature type="chain" id="PRO_5003579259" evidence="6">
    <location>
        <begin position="23"/>
        <end position="123"/>
    </location>
</feature>
<evidence type="ECO:0000259" key="7">
    <source>
        <dbReference type="PROSITE" id="PS50835"/>
    </source>
</evidence>
<dbReference type="GeneTree" id="ENSGT00730000111639"/>
<dbReference type="Pfam" id="PF07686">
    <property type="entry name" value="V-set"/>
    <property type="match status" value="1"/>
</dbReference>
<keyword evidence="5" id="KW-0391">Immunity</keyword>
<keyword evidence="4" id="KW-0393">Immunoglobulin domain</keyword>
<evidence type="ECO:0000256" key="6">
    <source>
        <dbReference type="SAM" id="SignalP"/>
    </source>
</evidence>
<evidence type="ECO:0000256" key="3">
    <source>
        <dbReference type="ARBA" id="ARBA00023170"/>
    </source>
</evidence>
<dbReference type="FunCoup" id="H3AJY3">
    <property type="interactions" value="128"/>
</dbReference>
<dbReference type="Ensembl" id="ENSLACT00000010031.1">
    <property type="protein sequence ID" value="ENSLACP00000009954.1"/>
    <property type="gene ID" value="ENSLACG00000008771.1"/>
</dbReference>
<feature type="domain" description="Ig-like" evidence="7">
    <location>
        <begin position="27"/>
        <end position="123"/>
    </location>
</feature>
<keyword evidence="2" id="KW-1064">Adaptive immunity</keyword>
<proteinExistence type="predicted"/>
<dbReference type="HOGENOM" id="CLU_077975_8_1_1"/>
<keyword evidence="1 6" id="KW-0732">Signal</keyword>
<dbReference type="InterPro" id="IPR051287">
    <property type="entry name" value="TCR_variable_region"/>
</dbReference>
<dbReference type="eggNOG" id="ENOG502SSK2">
    <property type="taxonomic scope" value="Eukaryota"/>
</dbReference>
<dbReference type="OMA" id="TAVEEHC"/>
<evidence type="ECO:0000313" key="8">
    <source>
        <dbReference type="Ensembl" id="ENSLACP00000009954.1"/>
    </source>
</evidence>
<reference evidence="9" key="1">
    <citation type="submission" date="2011-08" db="EMBL/GenBank/DDBJ databases">
        <title>The draft genome of Latimeria chalumnae.</title>
        <authorList>
            <person name="Di Palma F."/>
            <person name="Alfoldi J."/>
            <person name="Johnson J."/>
            <person name="Berlin A."/>
            <person name="Gnerre S."/>
            <person name="Jaffe D."/>
            <person name="MacCallum I."/>
            <person name="Young S."/>
            <person name="Walker B.J."/>
            <person name="Lander E."/>
            <person name="Lindblad-Toh K."/>
        </authorList>
    </citation>
    <scope>NUCLEOTIDE SEQUENCE [LARGE SCALE GENOMIC DNA]</scope>
    <source>
        <strain evidence="9">Wild caught</strain>
    </source>
</reference>
<dbReference type="Proteomes" id="UP000008672">
    <property type="component" value="Unassembled WGS sequence"/>
</dbReference>
<evidence type="ECO:0000256" key="1">
    <source>
        <dbReference type="ARBA" id="ARBA00022729"/>
    </source>
</evidence>